<dbReference type="SUPFAM" id="SSF53335">
    <property type="entry name" value="S-adenosyl-L-methionine-dependent methyltransferases"/>
    <property type="match status" value="1"/>
</dbReference>
<evidence type="ECO:0000313" key="8">
    <source>
        <dbReference type="EMBL" id="RUO57875.1"/>
    </source>
</evidence>
<keyword evidence="1" id="KW-0408">Iron</keyword>
<dbReference type="InterPro" id="IPR012340">
    <property type="entry name" value="NA-bd_OB-fold"/>
</dbReference>
<gene>
    <name evidence="8" type="ORF">CWI71_11330</name>
</gene>
<keyword evidence="1" id="KW-0479">Metal-binding</keyword>
<dbReference type="SUPFAM" id="SSF50249">
    <property type="entry name" value="Nucleic acid-binding proteins"/>
    <property type="match status" value="1"/>
</dbReference>
<keyword evidence="9" id="KW-1185">Reference proteome</keyword>
<keyword evidence="2 6" id="KW-0489">Methyltransferase</keyword>
<dbReference type="PROSITE" id="PS01230">
    <property type="entry name" value="TRMA_1"/>
    <property type="match status" value="1"/>
</dbReference>
<dbReference type="InterPro" id="IPR030390">
    <property type="entry name" value="MeTrfase_TrmA_AS"/>
</dbReference>
<proteinExistence type="inferred from homology"/>
<evidence type="ECO:0000256" key="7">
    <source>
        <dbReference type="PROSITE-ProRule" id="PRU10015"/>
    </source>
</evidence>
<feature type="active site" description="Nucleophile" evidence="6">
    <location>
        <position position="398"/>
    </location>
</feature>
<dbReference type="PANTHER" id="PTHR11061:SF49">
    <property type="entry name" value="23S RRNA (URACIL(1939)-C(5))-METHYLTRANSFERASE RLMD"/>
    <property type="match status" value="1"/>
</dbReference>
<organism evidence="8 9">
    <name type="scientific">Pseudidiomarina insulisalsae</name>
    <dbReference type="NCBI Taxonomy" id="575789"/>
    <lineage>
        <taxon>Bacteria</taxon>
        <taxon>Pseudomonadati</taxon>
        <taxon>Pseudomonadota</taxon>
        <taxon>Gammaproteobacteria</taxon>
        <taxon>Alteromonadales</taxon>
        <taxon>Idiomarinaceae</taxon>
        <taxon>Pseudidiomarina</taxon>
    </lineage>
</organism>
<sequence>MARFYRPQQRRSQPAQALARQQVSALDHQGRGVVRTERGVRFVPGALPGEIIDLQTQGKHQGQLLKLHEVSATRVAPPCPYYANCGGCDLQHLELTAQRRHKQQVVTELLSKFADTRAQQWLPPLTADAWRYRRRVRLATHWDPKRRQLRLGLRAAGSKNIVEIQDCLIAETALTALLAPLRALLPKLSLVHQLGHIELIRAAQRLVVLRVMRTPTAADKKLLREFATQHEVSIWLQGGDKSEEAVPYPLNPDEVLPEYESLGVTLGFMPGDFLQAQGQLSVAMVEQALSLLEVNPADKILELYAGSGNFTIPLAKTGAQVTAVEGVPSMVARLQQNARRFGLRVNAQQADLEQNWQRFDWAQQDFNKVLLDPARAGASGAISEVAKRAPQRIVYVSCAPDTLARDAKTLIAAGYRLRQAQIIDMFPQTHHIECLTCFERER</sequence>
<feature type="binding site" evidence="6">
    <location>
        <position position="275"/>
    </location>
    <ligand>
        <name>S-adenosyl-L-methionine</name>
        <dbReference type="ChEBI" id="CHEBI:59789"/>
    </ligand>
</feature>
<dbReference type="PANTHER" id="PTHR11061">
    <property type="entry name" value="RNA M5U METHYLTRANSFERASE"/>
    <property type="match status" value="1"/>
</dbReference>
<evidence type="ECO:0000256" key="2">
    <source>
        <dbReference type="ARBA" id="ARBA00022603"/>
    </source>
</evidence>
<evidence type="ECO:0000313" key="9">
    <source>
        <dbReference type="Proteomes" id="UP000288259"/>
    </source>
</evidence>
<feature type="binding site" evidence="6">
    <location>
        <position position="372"/>
    </location>
    <ligand>
        <name>S-adenosyl-L-methionine</name>
        <dbReference type="ChEBI" id="CHEBI:59789"/>
    </ligand>
</feature>
<dbReference type="GO" id="GO:0070041">
    <property type="term" value="F:rRNA (uridine-C5-)-methyltransferase activity"/>
    <property type="evidence" value="ECO:0007669"/>
    <property type="project" value="TreeGrafter"/>
</dbReference>
<comment type="caution">
    <text evidence="8">The sequence shown here is derived from an EMBL/GenBank/DDBJ whole genome shotgun (WGS) entry which is preliminary data.</text>
</comment>
<dbReference type="Pfam" id="PF05958">
    <property type="entry name" value="tRNA_U5-meth_tr"/>
    <property type="match status" value="1"/>
</dbReference>
<reference evidence="9" key="1">
    <citation type="journal article" date="2018" name="Front. Microbiol.">
        <title>Genome-Based Analysis Reveals the Taxonomy and Diversity of the Family Idiomarinaceae.</title>
        <authorList>
            <person name="Liu Y."/>
            <person name="Lai Q."/>
            <person name="Shao Z."/>
        </authorList>
    </citation>
    <scope>NUCLEOTIDE SEQUENCE [LARGE SCALE GENOMIC DNA]</scope>
    <source>
        <strain evidence="9">CVS-6</strain>
    </source>
</reference>
<keyword evidence="4 6" id="KW-0949">S-adenosyl-L-methionine</keyword>
<accession>A0A432YA67</accession>
<dbReference type="Gene3D" id="2.40.50.1070">
    <property type="match status" value="1"/>
</dbReference>
<protein>
    <submittedName>
        <fullName evidence="8">23S rRNA (Uracil(1939)-C(5))-methyltransferase RlmD</fullName>
    </submittedName>
</protein>
<dbReference type="InterPro" id="IPR030391">
    <property type="entry name" value="MeTrfase_TrmA_CS"/>
</dbReference>
<dbReference type="GO" id="GO:0051539">
    <property type="term" value="F:4 iron, 4 sulfur cluster binding"/>
    <property type="evidence" value="ECO:0007669"/>
    <property type="project" value="UniProtKB-KW"/>
</dbReference>
<keyword evidence="5" id="KW-0411">Iron-sulfur</keyword>
<feature type="binding site" evidence="6">
    <location>
        <position position="325"/>
    </location>
    <ligand>
        <name>S-adenosyl-L-methionine</name>
        <dbReference type="ChEBI" id="CHEBI:59789"/>
    </ligand>
</feature>
<evidence type="ECO:0000256" key="1">
    <source>
        <dbReference type="ARBA" id="ARBA00022485"/>
    </source>
</evidence>
<dbReference type="Proteomes" id="UP000288259">
    <property type="component" value="Unassembled WGS sequence"/>
</dbReference>
<keyword evidence="3 6" id="KW-0808">Transferase</keyword>
<dbReference type="EMBL" id="PIPY01000013">
    <property type="protein sequence ID" value="RUO57875.1"/>
    <property type="molecule type" value="Genomic_DNA"/>
</dbReference>
<evidence type="ECO:0000256" key="4">
    <source>
        <dbReference type="ARBA" id="ARBA00022691"/>
    </source>
</evidence>
<dbReference type="GO" id="GO:0070475">
    <property type="term" value="P:rRNA base methylation"/>
    <property type="evidence" value="ECO:0007669"/>
    <property type="project" value="TreeGrafter"/>
</dbReference>
<dbReference type="InterPro" id="IPR010280">
    <property type="entry name" value="U5_MeTrfase_fam"/>
</dbReference>
<evidence type="ECO:0000256" key="6">
    <source>
        <dbReference type="PROSITE-ProRule" id="PRU01024"/>
    </source>
</evidence>
<evidence type="ECO:0000256" key="3">
    <source>
        <dbReference type="ARBA" id="ARBA00022679"/>
    </source>
</evidence>
<comment type="similarity">
    <text evidence="6">Belongs to the class I-like SAM-binding methyltransferase superfamily. RNA M5U methyltransferase family.</text>
</comment>
<dbReference type="InterPro" id="IPR029063">
    <property type="entry name" value="SAM-dependent_MTases_sf"/>
</dbReference>
<dbReference type="PROSITE" id="PS51687">
    <property type="entry name" value="SAM_MT_RNA_M5U"/>
    <property type="match status" value="1"/>
</dbReference>
<dbReference type="PROSITE" id="PS01231">
    <property type="entry name" value="TRMA_2"/>
    <property type="match status" value="1"/>
</dbReference>
<name>A0A432YA67_9GAMM</name>
<keyword evidence="1" id="KW-0004">4Fe-4S</keyword>
<feature type="active site" evidence="7">
    <location>
        <position position="398"/>
    </location>
</feature>
<evidence type="ECO:0000256" key="5">
    <source>
        <dbReference type="ARBA" id="ARBA00023014"/>
    </source>
</evidence>
<dbReference type="OrthoDB" id="9804590at2"/>
<dbReference type="CDD" id="cd02440">
    <property type="entry name" value="AdoMet_MTases"/>
    <property type="match status" value="1"/>
</dbReference>
<feature type="binding site" evidence="6">
    <location>
        <position position="304"/>
    </location>
    <ligand>
        <name>S-adenosyl-L-methionine</name>
        <dbReference type="ChEBI" id="CHEBI:59789"/>
    </ligand>
</feature>
<dbReference type="Gene3D" id="3.40.50.150">
    <property type="entry name" value="Vaccinia Virus protein VP39"/>
    <property type="match status" value="1"/>
</dbReference>
<dbReference type="Gene3D" id="2.40.50.140">
    <property type="entry name" value="Nucleic acid-binding proteins"/>
    <property type="match status" value="1"/>
</dbReference>
<dbReference type="AlphaFoldDB" id="A0A432YA67"/>
<dbReference type="RefSeq" id="WP_126755384.1">
    <property type="nucleotide sequence ID" value="NZ_PIPY01000013.1"/>
</dbReference>